<reference evidence="1 2" key="1">
    <citation type="submission" date="2015-06" db="EMBL/GenBank/DDBJ databases">
        <title>The Genome Sequence of Enterococcus faecium 131EA1.</title>
        <authorList>
            <consortium name="The Broad Institute Genomics Platform"/>
            <consortium name="The Broad Institute Genome Sequencing Center for Infectious Disease"/>
            <person name="Earl A.M."/>
            <person name="Van Tyne D."/>
            <person name="Lebreton F."/>
            <person name="Saavedra J.T."/>
            <person name="Gilmore M.S."/>
            <person name="Manson Mcguire A."/>
            <person name="Clock S."/>
            <person name="Crupain M."/>
            <person name="Rangan U."/>
            <person name="Young S."/>
            <person name="Abouelleil A."/>
            <person name="Cao P."/>
            <person name="Chapman S.B."/>
            <person name="Griggs A."/>
            <person name="Priest M."/>
            <person name="Shea T."/>
            <person name="Wortman J."/>
            <person name="Nusbaum C."/>
            <person name="Birren B."/>
        </authorList>
    </citation>
    <scope>NUCLEOTIDE SEQUENCE [LARGE SCALE GENOMIC DNA]</scope>
    <source>
        <strain evidence="1 2">131EA1</strain>
    </source>
</reference>
<name>A0A3F3NK29_ENTFC</name>
<dbReference type="SUPFAM" id="SSF56784">
    <property type="entry name" value="HAD-like"/>
    <property type="match status" value="1"/>
</dbReference>
<dbReference type="InterPro" id="IPR036412">
    <property type="entry name" value="HAD-like_sf"/>
</dbReference>
<dbReference type="Gene3D" id="3.40.50.1000">
    <property type="entry name" value="HAD superfamily/HAD-like"/>
    <property type="match status" value="1"/>
</dbReference>
<organism evidence="1 2">
    <name type="scientific">Enterococcus faecium</name>
    <name type="common">Streptococcus faecium</name>
    <dbReference type="NCBI Taxonomy" id="1352"/>
    <lineage>
        <taxon>Bacteria</taxon>
        <taxon>Bacillati</taxon>
        <taxon>Bacillota</taxon>
        <taxon>Bacilli</taxon>
        <taxon>Lactobacillales</taxon>
        <taxon>Enterococcaceae</taxon>
        <taxon>Enterococcus</taxon>
    </lineage>
</organism>
<dbReference type="Gene3D" id="1.10.150.240">
    <property type="entry name" value="Putative phosphatase, domain 2"/>
    <property type="match status" value="1"/>
</dbReference>
<evidence type="ECO:0000313" key="2">
    <source>
        <dbReference type="Proteomes" id="UP000253144"/>
    </source>
</evidence>
<evidence type="ECO:0008006" key="3">
    <source>
        <dbReference type="Google" id="ProtNLM"/>
    </source>
</evidence>
<comment type="caution">
    <text evidence="1">The sequence shown here is derived from an EMBL/GenBank/DDBJ whole genome shotgun (WGS) entry which is preliminary data.</text>
</comment>
<evidence type="ECO:0000313" key="1">
    <source>
        <dbReference type="EMBL" id="RBS28038.1"/>
    </source>
</evidence>
<dbReference type="EMBL" id="LEQJ01000016">
    <property type="protein sequence ID" value="RBS28038.1"/>
    <property type="molecule type" value="Genomic_DNA"/>
</dbReference>
<dbReference type="AlphaFoldDB" id="A0A3F3NK29"/>
<dbReference type="InterPro" id="IPR023214">
    <property type="entry name" value="HAD_sf"/>
</dbReference>
<dbReference type="Proteomes" id="UP000253144">
    <property type="component" value="Unassembled WGS sequence"/>
</dbReference>
<gene>
    <name evidence="1" type="ORF">EB12_02455</name>
</gene>
<proteinExistence type="predicted"/>
<protein>
    <recommendedName>
        <fullName evidence="3">Beta-phosphoglucomutase</fullName>
    </recommendedName>
</protein>
<dbReference type="InterPro" id="IPR023198">
    <property type="entry name" value="PGP-like_dom2"/>
</dbReference>
<accession>A0A3F3NK29</accession>
<sequence length="42" mass="4854">MKIKAALFDLDGVLVDTARYHYEAWLVLANQLSIPFTEKENE</sequence>